<proteinExistence type="predicted"/>
<protein>
    <submittedName>
        <fullName evidence="2">Uncharacterized protein</fullName>
    </submittedName>
</protein>
<evidence type="ECO:0000256" key="1">
    <source>
        <dbReference type="SAM" id="MobiDB-lite"/>
    </source>
</evidence>
<dbReference type="RefSeq" id="WP_382269986.1">
    <property type="nucleotide sequence ID" value="NZ_JBHTBU010000001.1"/>
</dbReference>
<sequence>MPTHDESHDVHLQQLTAADRQVRRTRRAEAVRQRQRVALLNLMATSMAEFGISHAELIAARRAIGERAGNKAPESEVHDLHEDEPDD</sequence>
<dbReference type="Proteomes" id="UP001596542">
    <property type="component" value="Unassembled WGS sequence"/>
</dbReference>
<feature type="compositionally biased region" description="Basic and acidic residues" evidence="1">
    <location>
        <begin position="68"/>
        <end position="81"/>
    </location>
</feature>
<comment type="caution">
    <text evidence="2">The sequence shown here is derived from an EMBL/GenBank/DDBJ whole genome shotgun (WGS) entry which is preliminary data.</text>
</comment>
<feature type="region of interest" description="Disordered" evidence="1">
    <location>
        <begin position="68"/>
        <end position="87"/>
    </location>
</feature>
<name>A0ABW2I6Z4_9BURK</name>
<evidence type="ECO:0000313" key="2">
    <source>
        <dbReference type="EMBL" id="MFC7286810.1"/>
    </source>
</evidence>
<evidence type="ECO:0000313" key="3">
    <source>
        <dbReference type="Proteomes" id="UP001596542"/>
    </source>
</evidence>
<accession>A0ABW2I6Z4</accession>
<organism evidence="2 3">
    <name type="scientific">Herminiimonas glaciei</name>
    <dbReference type="NCBI Taxonomy" id="523788"/>
    <lineage>
        <taxon>Bacteria</taxon>
        <taxon>Pseudomonadati</taxon>
        <taxon>Pseudomonadota</taxon>
        <taxon>Betaproteobacteria</taxon>
        <taxon>Burkholderiales</taxon>
        <taxon>Oxalobacteraceae</taxon>
        <taxon>Herminiimonas</taxon>
    </lineage>
</organism>
<dbReference type="EMBL" id="JBHTBU010000001">
    <property type="protein sequence ID" value="MFC7286810.1"/>
    <property type="molecule type" value="Genomic_DNA"/>
</dbReference>
<keyword evidence="3" id="KW-1185">Reference proteome</keyword>
<gene>
    <name evidence="2" type="ORF">ACFQPC_02060</name>
</gene>
<reference evidence="3" key="1">
    <citation type="journal article" date="2019" name="Int. J. Syst. Evol. Microbiol.">
        <title>The Global Catalogue of Microorganisms (GCM) 10K type strain sequencing project: providing services to taxonomists for standard genome sequencing and annotation.</title>
        <authorList>
            <consortium name="The Broad Institute Genomics Platform"/>
            <consortium name="The Broad Institute Genome Sequencing Center for Infectious Disease"/>
            <person name="Wu L."/>
            <person name="Ma J."/>
        </authorList>
    </citation>
    <scope>NUCLEOTIDE SEQUENCE [LARGE SCALE GENOMIC DNA]</scope>
    <source>
        <strain evidence="3">KACC 12508</strain>
    </source>
</reference>